<dbReference type="OrthoDB" id="9794403at2"/>
<protein>
    <submittedName>
        <fullName evidence="2">Transposase IS200 like protein</fullName>
    </submittedName>
</protein>
<dbReference type="SUPFAM" id="SSF143422">
    <property type="entry name" value="Transposase IS200-like"/>
    <property type="match status" value="1"/>
</dbReference>
<dbReference type="GO" id="GO:0006313">
    <property type="term" value="P:DNA transposition"/>
    <property type="evidence" value="ECO:0007669"/>
    <property type="project" value="InterPro"/>
</dbReference>
<keyword evidence="3" id="KW-1185">Reference proteome</keyword>
<dbReference type="Gene3D" id="3.30.70.1290">
    <property type="entry name" value="Transposase IS200-like"/>
    <property type="match status" value="1"/>
</dbReference>
<dbReference type="EMBL" id="CP042912">
    <property type="protein sequence ID" value="QEG23170.1"/>
    <property type="molecule type" value="Genomic_DNA"/>
</dbReference>
<dbReference type="InterPro" id="IPR002686">
    <property type="entry name" value="Transposase_17"/>
</dbReference>
<dbReference type="RefSeq" id="WP_075085917.1">
    <property type="nucleotide sequence ID" value="NZ_CP042912.1"/>
</dbReference>
<dbReference type="SMART" id="SM01321">
    <property type="entry name" value="Y1_Tnp"/>
    <property type="match status" value="1"/>
</dbReference>
<dbReference type="GO" id="GO:0043565">
    <property type="term" value="F:sequence-specific DNA binding"/>
    <property type="evidence" value="ECO:0007669"/>
    <property type="project" value="TreeGrafter"/>
</dbReference>
<accession>A0A5B9PDI4</accession>
<dbReference type="AlphaFoldDB" id="A0A5B9PDI4"/>
<organism evidence="2 3">
    <name type="scientific">Mariniblastus fucicola</name>
    <dbReference type="NCBI Taxonomy" id="980251"/>
    <lineage>
        <taxon>Bacteria</taxon>
        <taxon>Pseudomonadati</taxon>
        <taxon>Planctomycetota</taxon>
        <taxon>Planctomycetia</taxon>
        <taxon>Pirellulales</taxon>
        <taxon>Pirellulaceae</taxon>
        <taxon>Mariniblastus</taxon>
    </lineage>
</organism>
<proteinExistence type="predicted"/>
<dbReference type="STRING" id="980251.GCA_001642875_03892"/>
<evidence type="ECO:0000313" key="3">
    <source>
        <dbReference type="Proteomes" id="UP000322214"/>
    </source>
</evidence>
<reference evidence="2 3" key="1">
    <citation type="submission" date="2019-08" db="EMBL/GenBank/DDBJ databases">
        <title>Deep-cultivation of Planctomycetes and their phenomic and genomic characterization uncovers novel biology.</title>
        <authorList>
            <person name="Wiegand S."/>
            <person name="Jogler M."/>
            <person name="Boedeker C."/>
            <person name="Pinto D."/>
            <person name="Vollmers J."/>
            <person name="Rivas-Marin E."/>
            <person name="Kohn T."/>
            <person name="Peeters S.H."/>
            <person name="Heuer A."/>
            <person name="Rast P."/>
            <person name="Oberbeckmann S."/>
            <person name="Bunk B."/>
            <person name="Jeske O."/>
            <person name="Meyerdierks A."/>
            <person name="Storesund J.E."/>
            <person name="Kallscheuer N."/>
            <person name="Luecker S."/>
            <person name="Lage O.M."/>
            <person name="Pohl T."/>
            <person name="Merkel B.J."/>
            <person name="Hornburger P."/>
            <person name="Mueller R.-W."/>
            <person name="Bruemmer F."/>
            <person name="Labrenz M."/>
            <person name="Spormann A.M."/>
            <person name="Op den Camp H."/>
            <person name="Overmann J."/>
            <person name="Amann R."/>
            <person name="Jetten M.S.M."/>
            <person name="Mascher T."/>
            <person name="Medema M.H."/>
            <person name="Devos D.P."/>
            <person name="Kaster A.-K."/>
            <person name="Ovreas L."/>
            <person name="Rohde M."/>
            <person name="Galperin M.Y."/>
            <person name="Jogler C."/>
        </authorList>
    </citation>
    <scope>NUCLEOTIDE SEQUENCE [LARGE SCALE GENOMIC DNA]</scope>
    <source>
        <strain evidence="2 3">FC18</strain>
    </source>
</reference>
<evidence type="ECO:0000259" key="1">
    <source>
        <dbReference type="SMART" id="SM01321"/>
    </source>
</evidence>
<dbReference type="InterPro" id="IPR036515">
    <property type="entry name" value="Transposase_17_sf"/>
</dbReference>
<feature type="domain" description="Transposase IS200-like" evidence="1">
    <location>
        <begin position="32"/>
        <end position="207"/>
    </location>
</feature>
<dbReference type="Proteomes" id="UP000322214">
    <property type="component" value="Chromosome"/>
</dbReference>
<gene>
    <name evidence="2" type="ORF">MFFC18_30660</name>
</gene>
<dbReference type="PANTHER" id="PTHR36966:SF1">
    <property type="entry name" value="REP-ASSOCIATED TYROSINE TRANSPOSASE"/>
    <property type="match status" value="1"/>
</dbReference>
<name>A0A5B9PDI4_9BACT</name>
<dbReference type="KEGG" id="mff:MFFC18_30660"/>
<dbReference type="PANTHER" id="PTHR36966">
    <property type="entry name" value="REP-ASSOCIATED TYROSINE TRANSPOSASE"/>
    <property type="match status" value="1"/>
</dbReference>
<dbReference type="InterPro" id="IPR052715">
    <property type="entry name" value="RAYT_transposase"/>
</dbReference>
<dbReference type="Pfam" id="PF01797">
    <property type="entry name" value="Y1_Tnp"/>
    <property type="match status" value="1"/>
</dbReference>
<sequence>MSTISQPLKFQPFDDKGPVRIYRNGFLPHLRQAGCTYFVTFRLDDSVPEKVLRQWRSERFGWLKARSIEIGEPGFNEKFDALSEQDKASFERAYAIRLFEELDKCHGSNCLSMSEVAKVVAESLEFFHGSRLEIGDYVVMSNHVHALITPLASFDLENVLHSIKSFSANKINKRLSKTGALWMSESYDRLVRDESELLRTQEYIRANPSKAGLQVEECPMRTVQYSIYSELQCE</sequence>
<evidence type="ECO:0000313" key="2">
    <source>
        <dbReference type="EMBL" id="QEG23170.1"/>
    </source>
</evidence>
<dbReference type="GO" id="GO:0004803">
    <property type="term" value="F:transposase activity"/>
    <property type="evidence" value="ECO:0007669"/>
    <property type="project" value="InterPro"/>
</dbReference>